<accession>A0A0C3PH62</accession>
<dbReference type="InterPro" id="IPR001680">
    <property type="entry name" value="WD40_rpt"/>
</dbReference>
<dbReference type="SMART" id="SM00320">
    <property type="entry name" value="WD40"/>
    <property type="match status" value="3"/>
</dbReference>
<reference evidence="1 2" key="1">
    <citation type="journal article" date="2014" name="PLoS Genet.">
        <title>Analysis of the Phlebiopsis gigantea genome, transcriptome and secretome provides insight into its pioneer colonization strategies of wood.</title>
        <authorList>
            <person name="Hori C."/>
            <person name="Ishida T."/>
            <person name="Igarashi K."/>
            <person name="Samejima M."/>
            <person name="Suzuki H."/>
            <person name="Master E."/>
            <person name="Ferreira P."/>
            <person name="Ruiz-Duenas F.J."/>
            <person name="Held B."/>
            <person name="Canessa P."/>
            <person name="Larrondo L.F."/>
            <person name="Schmoll M."/>
            <person name="Druzhinina I.S."/>
            <person name="Kubicek C.P."/>
            <person name="Gaskell J.A."/>
            <person name="Kersten P."/>
            <person name="St John F."/>
            <person name="Glasner J."/>
            <person name="Sabat G."/>
            <person name="Splinter BonDurant S."/>
            <person name="Syed K."/>
            <person name="Yadav J."/>
            <person name="Mgbeahuruike A.C."/>
            <person name="Kovalchuk A."/>
            <person name="Asiegbu F.O."/>
            <person name="Lackner G."/>
            <person name="Hoffmeister D."/>
            <person name="Rencoret J."/>
            <person name="Gutierrez A."/>
            <person name="Sun H."/>
            <person name="Lindquist E."/>
            <person name="Barry K."/>
            <person name="Riley R."/>
            <person name="Grigoriev I.V."/>
            <person name="Henrissat B."/>
            <person name="Kues U."/>
            <person name="Berka R.M."/>
            <person name="Martinez A.T."/>
            <person name="Covert S.F."/>
            <person name="Blanchette R.A."/>
            <person name="Cullen D."/>
        </authorList>
    </citation>
    <scope>NUCLEOTIDE SEQUENCE [LARGE SCALE GENOMIC DNA]</scope>
    <source>
        <strain evidence="1 2">11061_1 CR5-6</strain>
    </source>
</reference>
<keyword evidence="2" id="KW-1185">Reference proteome</keyword>
<dbReference type="HOGENOM" id="CLU_001665_0_0_1"/>
<dbReference type="InterPro" id="IPR049916">
    <property type="entry name" value="WDR72-like"/>
</dbReference>
<dbReference type="SUPFAM" id="SSF50969">
    <property type="entry name" value="YVTN repeat-like/Quinoprotein amine dehydrogenase"/>
    <property type="match status" value="1"/>
</dbReference>
<gene>
    <name evidence="1" type="ORF">PHLGIDRAFT_164185</name>
</gene>
<dbReference type="Gene3D" id="2.130.10.10">
    <property type="entry name" value="YVTN repeat-like/Quinoprotein amine dehydrogenase"/>
    <property type="match status" value="2"/>
</dbReference>
<dbReference type="InterPro" id="IPR011044">
    <property type="entry name" value="Quino_amine_DH_bsu"/>
</dbReference>
<dbReference type="PANTHER" id="PTHR44099">
    <property type="entry name" value="RABCONNECTIN-3B, ISOFORM A"/>
    <property type="match status" value="1"/>
</dbReference>
<dbReference type="Proteomes" id="UP000053257">
    <property type="component" value="Unassembled WGS sequence"/>
</dbReference>
<dbReference type="PANTHER" id="PTHR44099:SF4">
    <property type="entry name" value="RABCONNECTIN-3B, ISOFORM A"/>
    <property type="match status" value="1"/>
</dbReference>
<organism evidence="1 2">
    <name type="scientific">Phlebiopsis gigantea (strain 11061_1 CR5-6)</name>
    <name type="common">White-rot fungus</name>
    <name type="synonym">Peniophora gigantea</name>
    <dbReference type="NCBI Taxonomy" id="745531"/>
    <lineage>
        <taxon>Eukaryota</taxon>
        <taxon>Fungi</taxon>
        <taxon>Dikarya</taxon>
        <taxon>Basidiomycota</taxon>
        <taxon>Agaricomycotina</taxon>
        <taxon>Agaricomycetes</taxon>
        <taxon>Polyporales</taxon>
        <taxon>Phanerochaetaceae</taxon>
        <taxon>Phlebiopsis</taxon>
    </lineage>
</organism>
<dbReference type="OrthoDB" id="338622at2759"/>
<protein>
    <submittedName>
        <fullName evidence="1">Uncharacterized protein</fullName>
    </submittedName>
</protein>
<dbReference type="STRING" id="745531.A0A0C3PH62"/>
<name>A0A0C3PH62_PHLG1</name>
<dbReference type="GO" id="GO:0005737">
    <property type="term" value="C:cytoplasm"/>
    <property type="evidence" value="ECO:0007669"/>
    <property type="project" value="TreeGrafter"/>
</dbReference>
<dbReference type="Pfam" id="PF00400">
    <property type="entry name" value="WD40"/>
    <property type="match status" value="1"/>
</dbReference>
<dbReference type="AlphaFoldDB" id="A0A0C3PH62"/>
<proteinExistence type="predicted"/>
<evidence type="ECO:0000313" key="1">
    <source>
        <dbReference type="EMBL" id="KIP05193.1"/>
    </source>
</evidence>
<dbReference type="InterPro" id="IPR015943">
    <property type="entry name" value="WD40/YVTN_repeat-like_dom_sf"/>
</dbReference>
<evidence type="ECO:0000313" key="2">
    <source>
        <dbReference type="Proteomes" id="UP000053257"/>
    </source>
</evidence>
<sequence>MGLKSSDNLSQEAKEEDAGRILLTNTVDLGLLPLSGTAKALRPFDSASPSLVLAWSNETLSVFDIGGEVVRPIGSTEVHAVRDAQWSGKNALTIAFDDRVETRDLVTVDADNDEVRPEHAGHVSAMIETRRSCTFSVSKHCVLAGTGDVVATRLKNGRQRLQLTTMWSPERGPVGSAPDGRTRLVWKPRKDSVAKTLATPRITSMLPVDLDHVILGYSDGLLAQCSLVQLARGFVRSQSGHLSDIPLAGSIASIHVVRNQRSGQNVIVGGADDGSVAIWSLDLKLLARWIVFTEPLAEVICLTTGRLKECMFCISRDGTLGLVALDGYQLLYLVPASVAPLRKVCVSEDNLLLLYADNRARLWDTRTREFWRSTNADKVDEMLKQGGWTEWPISSTLPDESAVLTALSGEEKLPDAAASLVLDVEALLVHLAALTYAKGNDLPASAILAMKRDYLSAVLSVLLSFGTSEEIDRVCLDNLDVIPSNAAPGICRHGAITIFPGYRGLSAWTTSPVVSATRAVGIISLLQVLAQQTDDAHTVSAFYAASLAHSVGFTYKAPNLAYLARLCLHSPAADVRDAARVRFDAGITRLGDVEISEVVESWQLLLPYLQTDAHKESLMSALSLFICGTIAVEKYTLLHTTSLTNLAKSIALYLHDERCPYRALAIDLCSRGFPVWQQYVDAVEMLRALFALATAGRKDSAPHQPAVGQQARTAVLHIASGNTPLFMTTVSMDILQPKSVQHRKSVMQLVIFLIHKKPLALYSNLPRLVEAVVKSLDPNSTADRDAVLDSATEILGHIVDSYPTVDFHGPTQRLAVGTSEGAVVMYDLKTATRLYVLEGHKKRTTACAFSPDGRRLVTLSLEESTVLVWKVGSSFTSFFMPGAPPRQGHSGSDPYKTYNFNIGDEGVMSVGGTLEFIKFEWASDRSVRIKIRGATLTFST</sequence>
<dbReference type="EMBL" id="KN840550">
    <property type="protein sequence ID" value="KIP05193.1"/>
    <property type="molecule type" value="Genomic_DNA"/>
</dbReference>